<reference evidence="2" key="2">
    <citation type="submission" date="2015-06" db="UniProtKB">
        <authorList>
            <consortium name="EnsemblProtists"/>
        </authorList>
    </citation>
    <scope>IDENTIFICATION</scope>
    <source>
        <strain evidence="2">Emoy2</strain>
    </source>
</reference>
<dbReference type="AlphaFoldDB" id="M4BLN8"/>
<dbReference type="Proteomes" id="UP000011713">
    <property type="component" value="Unassembled WGS sequence"/>
</dbReference>
<dbReference type="eggNOG" id="ENOG502SW5X">
    <property type="taxonomic scope" value="Eukaryota"/>
</dbReference>
<protein>
    <submittedName>
        <fullName evidence="2">Uncharacterized protein</fullName>
    </submittedName>
</protein>
<dbReference type="InParanoid" id="M4BLN8"/>
<organism evidence="2 3">
    <name type="scientific">Hyaloperonospora arabidopsidis (strain Emoy2)</name>
    <name type="common">Downy mildew agent</name>
    <name type="synonym">Peronospora arabidopsidis</name>
    <dbReference type="NCBI Taxonomy" id="559515"/>
    <lineage>
        <taxon>Eukaryota</taxon>
        <taxon>Sar</taxon>
        <taxon>Stramenopiles</taxon>
        <taxon>Oomycota</taxon>
        <taxon>Peronosporomycetes</taxon>
        <taxon>Peronosporales</taxon>
        <taxon>Peronosporaceae</taxon>
        <taxon>Hyaloperonospora</taxon>
    </lineage>
</organism>
<evidence type="ECO:0000313" key="3">
    <source>
        <dbReference type="Proteomes" id="UP000011713"/>
    </source>
</evidence>
<proteinExistence type="predicted"/>
<keyword evidence="3" id="KW-1185">Reference proteome</keyword>
<dbReference type="HOGENOM" id="CLU_1707661_0_0_1"/>
<dbReference type="VEuPathDB" id="FungiDB:HpaG807323"/>
<dbReference type="EnsemblProtists" id="HpaT807323">
    <property type="protein sequence ID" value="HpaP807323"/>
    <property type="gene ID" value="HpaG807323"/>
</dbReference>
<feature type="compositionally biased region" description="Low complexity" evidence="1">
    <location>
        <begin position="49"/>
        <end position="63"/>
    </location>
</feature>
<name>M4BLN8_HYAAE</name>
<evidence type="ECO:0000256" key="1">
    <source>
        <dbReference type="SAM" id="MobiDB-lite"/>
    </source>
</evidence>
<accession>M4BLN8</accession>
<sequence>MLKRRLPSCKVRRGGSYLLHGGNLPGPGRCHVDMLRTIFVELQSLEPVTSSSSSAEETDSAGGAHATGQTKICTRRRTCSRPSVSLSILQSSNLFLFWSFVRHELDDSMPPKPPTTINKAEDAQKQRQTNLEIDLLKSAWIQKDRETPPSTGKQ</sequence>
<evidence type="ECO:0000313" key="2">
    <source>
        <dbReference type="EnsemblProtists" id="HpaP807323"/>
    </source>
</evidence>
<reference evidence="3" key="1">
    <citation type="journal article" date="2010" name="Science">
        <title>Signatures of adaptation to obligate biotrophy in the Hyaloperonospora arabidopsidis genome.</title>
        <authorList>
            <person name="Baxter L."/>
            <person name="Tripathy S."/>
            <person name="Ishaque N."/>
            <person name="Boot N."/>
            <person name="Cabral A."/>
            <person name="Kemen E."/>
            <person name="Thines M."/>
            <person name="Ah-Fong A."/>
            <person name="Anderson R."/>
            <person name="Badejoko W."/>
            <person name="Bittner-Eddy P."/>
            <person name="Boore J.L."/>
            <person name="Chibucos M.C."/>
            <person name="Coates M."/>
            <person name="Dehal P."/>
            <person name="Delehaunty K."/>
            <person name="Dong S."/>
            <person name="Downton P."/>
            <person name="Dumas B."/>
            <person name="Fabro G."/>
            <person name="Fronick C."/>
            <person name="Fuerstenberg S.I."/>
            <person name="Fulton L."/>
            <person name="Gaulin E."/>
            <person name="Govers F."/>
            <person name="Hughes L."/>
            <person name="Humphray S."/>
            <person name="Jiang R.H."/>
            <person name="Judelson H."/>
            <person name="Kamoun S."/>
            <person name="Kyung K."/>
            <person name="Meijer H."/>
            <person name="Minx P."/>
            <person name="Morris P."/>
            <person name="Nelson J."/>
            <person name="Phuntumart V."/>
            <person name="Qutob D."/>
            <person name="Rehmany A."/>
            <person name="Rougon-Cardoso A."/>
            <person name="Ryden P."/>
            <person name="Torto-Alalibo T."/>
            <person name="Studholme D."/>
            <person name="Wang Y."/>
            <person name="Win J."/>
            <person name="Wood J."/>
            <person name="Clifton S.W."/>
            <person name="Rogers J."/>
            <person name="Van den Ackerveken G."/>
            <person name="Jones J.D."/>
            <person name="McDowell J.M."/>
            <person name="Beynon J."/>
            <person name="Tyler B.M."/>
        </authorList>
    </citation>
    <scope>NUCLEOTIDE SEQUENCE [LARGE SCALE GENOMIC DNA]</scope>
    <source>
        <strain evidence="3">Emoy2</strain>
    </source>
</reference>
<feature type="region of interest" description="Disordered" evidence="1">
    <location>
        <begin position="49"/>
        <end position="78"/>
    </location>
</feature>
<dbReference type="EMBL" id="JH598389">
    <property type="status" value="NOT_ANNOTATED_CDS"/>
    <property type="molecule type" value="Genomic_DNA"/>
</dbReference>